<comment type="caution">
    <text evidence="2">The sequence shown here is derived from an EMBL/GenBank/DDBJ whole genome shotgun (WGS) entry which is preliminary data.</text>
</comment>
<protein>
    <submittedName>
        <fullName evidence="2">Uncharacterized protein</fullName>
    </submittedName>
</protein>
<keyword evidence="3" id="KW-1185">Reference proteome</keyword>
<dbReference type="GeneID" id="94336230"/>
<evidence type="ECO:0000256" key="1">
    <source>
        <dbReference type="SAM" id="MobiDB-lite"/>
    </source>
</evidence>
<reference evidence="2" key="1">
    <citation type="journal article" date="2023" name="Nat. Microbiol.">
        <title>Babesia duncani multi-omics identifies virulence factors and drug targets.</title>
        <authorList>
            <person name="Singh P."/>
            <person name="Lonardi S."/>
            <person name="Liang Q."/>
            <person name="Vydyam P."/>
            <person name="Khabirova E."/>
            <person name="Fang T."/>
            <person name="Gihaz S."/>
            <person name="Thekkiniath J."/>
            <person name="Munshi M."/>
            <person name="Abel S."/>
            <person name="Ciampossin L."/>
            <person name="Batugedara G."/>
            <person name="Gupta M."/>
            <person name="Lu X.M."/>
            <person name="Lenz T."/>
            <person name="Chakravarty S."/>
            <person name="Cornillot E."/>
            <person name="Hu Y."/>
            <person name="Ma W."/>
            <person name="Gonzalez L.M."/>
            <person name="Sanchez S."/>
            <person name="Estrada K."/>
            <person name="Sanchez-Flores A."/>
            <person name="Montero E."/>
            <person name="Harb O.S."/>
            <person name="Le Roch K.G."/>
            <person name="Mamoun C.B."/>
        </authorList>
    </citation>
    <scope>NUCLEOTIDE SEQUENCE</scope>
    <source>
        <strain evidence="2">WA1</strain>
    </source>
</reference>
<accession>A0AAD9PKW0</accession>
<feature type="region of interest" description="Disordered" evidence="1">
    <location>
        <begin position="297"/>
        <end position="316"/>
    </location>
</feature>
<sequence>MSQAIPSMPRSGTVGLQQPGTPVGGVPGFIQSKKFPMFHKRSATANLSPAMGAVLKPVAIPRQPSGFIGRQHTPAFNVAGTNIPMGVGYPTGMHSPQARFVPKVYEACVYPPQMTSATTPHSQAAYNYPRCGTEPRKVAFRPRRKTKAPVLERKPSIIDGIKSAAKMIDTKEAGQLVGGFISGMFNVLTTIVNEIREDVITGLFKPEDPSYDAAHAYYYAGARQPRRQTGLTQRIDYTEAIERQIAYKNMHARTPSGATKRPQVVKNEATRNTHNEMYNAQLLNLMRDVDVDAYMMHDSSRPPSLPGSMMSSRFNL</sequence>
<proteinExistence type="predicted"/>
<organism evidence="2 3">
    <name type="scientific">Babesia duncani</name>
    <dbReference type="NCBI Taxonomy" id="323732"/>
    <lineage>
        <taxon>Eukaryota</taxon>
        <taxon>Sar</taxon>
        <taxon>Alveolata</taxon>
        <taxon>Apicomplexa</taxon>
        <taxon>Aconoidasida</taxon>
        <taxon>Piroplasmida</taxon>
        <taxon>Babesiidae</taxon>
        <taxon>Babesia</taxon>
    </lineage>
</organism>
<dbReference type="Proteomes" id="UP001214638">
    <property type="component" value="Unassembled WGS sequence"/>
</dbReference>
<name>A0AAD9PKW0_9APIC</name>
<dbReference type="EMBL" id="JALLKP010000002">
    <property type="protein sequence ID" value="KAK2196683.1"/>
    <property type="molecule type" value="Genomic_DNA"/>
</dbReference>
<dbReference type="RefSeq" id="XP_067803525.1">
    <property type="nucleotide sequence ID" value="XM_067946961.1"/>
</dbReference>
<dbReference type="KEGG" id="bdw:94336230"/>
<gene>
    <name evidence="2" type="ORF">BdWA1_001932</name>
</gene>
<evidence type="ECO:0000313" key="3">
    <source>
        <dbReference type="Proteomes" id="UP001214638"/>
    </source>
</evidence>
<evidence type="ECO:0000313" key="2">
    <source>
        <dbReference type="EMBL" id="KAK2196683.1"/>
    </source>
</evidence>
<dbReference type="AlphaFoldDB" id="A0AAD9PKW0"/>
<feature type="region of interest" description="Disordered" evidence="1">
    <location>
        <begin position="1"/>
        <end position="25"/>
    </location>
</feature>